<name>A0A1N6U5X1_9SPIO</name>
<dbReference type="EMBL" id="FTMS01000011">
    <property type="protein sequence ID" value="SIQ60901.1"/>
    <property type="molecule type" value="Genomic_DNA"/>
</dbReference>
<dbReference type="STRING" id="159291.SAMN05920897_111116"/>
<evidence type="ECO:0000313" key="1">
    <source>
        <dbReference type="EMBL" id="SIQ60901.1"/>
    </source>
</evidence>
<accession>A0A1N6U5X1</accession>
<reference evidence="1 2" key="1">
    <citation type="submission" date="2017-01" db="EMBL/GenBank/DDBJ databases">
        <authorList>
            <person name="Mah S.A."/>
            <person name="Swanson W.J."/>
            <person name="Moy G.W."/>
            <person name="Vacquier V.D."/>
        </authorList>
    </citation>
    <scope>NUCLEOTIDE SEQUENCE [LARGE SCALE GENOMIC DNA]</scope>
    <source>
        <strain evidence="1 2">ASpG1</strain>
    </source>
</reference>
<gene>
    <name evidence="1" type="ORF">SAMN05920897_111116</name>
</gene>
<proteinExistence type="predicted"/>
<keyword evidence="2" id="KW-1185">Reference proteome</keyword>
<sequence length="56" mass="6462">MMNKDKIKPELIQLTDQVIDWRPAPSASCHPGSSKKTLQSLVKKVLLRFLLKNRMK</sequence>
<dbReference type="AlphaFoldDB" id="A0A1N6U5X1"/>
<organism evidence="1 2">
    <name type="scientific">Alkalispirochaeta americana</name>
    <dbReference type="NCBI Taxonomy" id="159291"/>
    <lineage>
        <taxon>Bacteria</taxon>
        <taxon>Pseudomonadati</taxon>
        <taxon>Spirochaetota</taxon>
        <taxon>Spirochaetia</taxon>
        <taxon>Spirochaetales</taxon>
        <taxon>Spirochaetaceae</taxon>
        <taxon>Alkalispirochaeta</taxon>
    </lineage>
</organism>
<dbReference type="Proteomes" id="UP000186400">
    <property type="component" value="Unassembled WGS sequence"/>
</dbReference>
<evidence type="ECO:0000313" key="2">
    <source>
        <dbReference type="Proteomes" id="UP000186400"/>
    </source>
</evidence>
<protein>
    <submittedName>
        <fullName evidence="1">Uncharacterized protein</fullName>
    </submittedName>
</protein>